<evidence type="ECO:0000313" key="1">
    <source>
        <dbReference type="EMBL" id="AMW36145.1"/>
    </source>
</evidence>
<dbReference type="Proteomes" id="UP000225190">
    <property type="component" value="Segment"/>
</dbReference>
<accession>A0A1I9L2F8</accession>
<protein>
    <submittedName>
        <fullName evidence="1">Uncharacterized protein</fullName>
    </submittedName>
</protein>
<reference evidence="1 2" key="1">
    <citation type="submission" date="2015-11" db="EMBL/GenBank/DDBJ databases">
        <title>Bacteriophages of Xanthomonas arboricola pv. juglandis: Characterization of two phages.</title>
        <authorList>
            <person name="Domotor D."/>
            <person name="Frank T."/>
            <person name="Rakhely G."/>
            <person name="Doffkay Z."/>
            <person name="Schneider G."/>
            <person name="Kovacs T."/>
        </authorList>
    </citation>
    <scope>NUCLEOTIDE SEQUENCE [LARGE SCALE GENOMIC DNA]</scope>
</reference>
<proteinExistence type="predicted"/>
<evidence type="ECO:0000313" key="2">
    <source>
        <dbReference type="Proteomes" id="UP000225190"/>
    </source>
</evidence>
<dbReference type="EMBL" id="KU197014">
    <property type="protein sequence ID" value="AMW36145.1"/>
    <property type="molecule type" value="Genomic_DNA"/>
</dbReference>
<name>A0A1I9L2F8_9CAUD</name>
<organism evidence="1 2">
    <name type="scientific">Xanthomonas phage XAJ2</name>
    <dbReference type="NCBI Taxonomy" id="1775249"/>
    <lineage>
        <taxon>Viruses</taxon>
        <taxon>Duplodnaviria</taxon>
        <taxon>Heunggongvirae</taxon>
        <taxon>Uroviricota</taxon>
        <taxon>Caudoviricetes</taxon>
        <taxon>Caudoviricetes incertae sedis</taxon>
        <taxon>Xajduovirus</taxon>
        <taxon>Xajduovirus XAJ2</taxon>
    </lineage>
</organism>
<keyword evidence="2" id="KW-1185">Reference proteome</keyword>
<sequence>MCYCTAQIRKPFCNSFVCQDERRKLEGKIIEKHVKKVDEVVEANRLLLLQRSQTGINKYGVTLAAAGLTRRQLLQHALEEALDLANYLQAELMRIDADGGQETNRT</sequence>